<accession>A0ABV9NCX2</accession>
<evidence type="ECO:0000256" key="6">
    <source>
        <dbReference type="ARBA" id="ARBA00022729"/>
    </source>
</evidence>
<feature type="domain" description="TonB-dependent receptor-like beta-barrel" evidence="16">
    <location>
        <begin position="582"/>
        <end position="856"/>
    </location>
</feature>
<dbReference type="Gene3D" id="2.40.170.20">
    <property type="entry name" value="TonB-dependent receptor, beta-barrel domain"/>
    <property type="match status" value="3"/>
</dbReference>
<evidence type="ECO:0000313" key="19">
    <source>
        <dbReference type="Proteomes" id="UP001596024"/>
    </source>
</evidence>
<evidence type="ECO:0000313" key="18">
    <source>
        <dbReference type="EMBL" id="MFC4725339.1"/>
    </source>
</evidence>
<keyword evidence="18" id="KW-0675">Receptor</keyword>
<proteinExistence type="inferred from homology"/>
<evidence type="ECO:0000256" key="2">
    <source>
        <dbReference type="ARBA" id="ARBA00022448"/>
    </source>
</evidence>
<evidence type="ECO:0000256" key="9">
    <source>
        <dbReference type="ARBA" id="ARBA00023077"/>
    </source>
</evidence>
<evidence type="ECO:0000256" key="12">
    <source>
        <dbReference type="PROSITE-ProRule" id="PRU01360"/>
    </source>
</evidence>
<evidence type="ECO:0000256" key="13">
    <source>
        <dbReference type="PROSITE-ProRule" id="PRU10144"/>
    </source>
</evidence>
<dbReference type="Pfam" id="PF07715">
    <property type="entry name" value="Plug"/>
    <property type="match status" value="1"/>
</dbReference>
<evidence type="ECO:0000256" key="10">
    <source>
        <dbReference type="ARBA" id="ARBA00023136"/>
    </source>
</evidence>
<organism evidence="18 19">
    <name type="scientific">Glycocaulis abyssi</name>
    <dbReference type="NCBI Taxonomy" id="1433403"/>
    <lineage>
        <taxon>Bacteria</taxon>
        <taxon>Pseudomonadati</taxon>
        <taxon>Pseudomonadota</taxon>
        <taxon>Alphaproteobacteria</taxon>
        <taxon>Maricaulales</taxon>
        <taxon>Maricaulaceae</taxon>
        <taxon>Glycocaulis</taxon>
    </lineage>
</organism>
<dbReference type="PROSITE" id="PS01156">
    <property type="entry name" value="TONB_DEPENDENT_REC_2"/>
    <property type="match status" value="1"/>
</dbReference>
<evidence type="ECO:0000256" key="14">
    <source>
        <dbReference type="RuleBase" id="RU003357"/>
    </source>
</evidence>
<dbReference type="InterPro" id="IPR000531">
    <property type="entry name" value="Beta-barrel_TonB"/>
</dbReference>
<evidence type="ECO:0000256" key="4">
    <source>
        <dbReference type="ARBA" id="ARBA00022496"/>
    </source>
</evidence>
<gene>
    <name evidence="18" type="ORF">ACFPB0_08560</name>
</gene>
<dbReference type="Pfam" id="PF00593">
    <property type="entry name" value="TonB_dep_Rec_b-barrel"/>
    <property type="match status" value="1"/>
</dbReference>
<protein>
    <submittedName>
        <fullName evidence="18">TonB-dependent receptor</fullName>
    </submittedName>
</protein>
<name>A0ABV9NCX2_9PROT</name>
<dbReference type="RefSeq" id="WP_371392587.1">
    <property type="nucleotide sequence ID" value="NZ_CP163421.1"/>
</dbReference>
<sequence>MKRFSRAAVLGATALAAGLVGTAAQAQVEIITVTAQKREQTLQEVPIAVTVVQAETLQNAQIVDALDLQSVVPTLRVSQLERSSNATFIIRGQGNGANNPGIEPSVAVYIDGVFRARAGTALSDLMDIERVEVLRGPQSTLFGKNATAGVVSIITQEPQFEFGGLVEATVGNFNQRLVRGSFTGPLSENVAFSLSGSRNLRDGYYENDGPGGDFNERDRWAVRGQLLFTPSENLSLRLIADWDEIDEQCCGTDRAIDGATAPLIRNVLGGQTSAGTGFNYRIATDVANENQIENRGLSLQADWNLNDNLTLSSITSYRLYDDFVDFDGDFITLALLGENTRGLDVGTFTQELRLAGDWNNRAFFVFGAFYSDEDMTVTDSRIYGADARAYVDLLTASGTIQVAPGVFIPDASTSAITAIEAATGFPAGSFYAPGGGTRFTVDQSDRQFQVFGQVDFNITDRLTLTAGLAYFRSEKEVDFTNIVRTNPFSDLNLVAVGQPLILAGLIGANPLFTGTNPQDPVQVGAFAAANPAVFAALQAAATGASTVFPSSGAPLANPLLTLFESGLQPLGAITPFPNSVENGRTEDSDWPYTLRLAYDLTDNVNVYASFARGFKASSWNLTADTRPNTADVAALRAAGELAADNALGQPTIINTAEALGVAGNQRFARPEITETFEIGIKSQFSWGFLNVAVFDQTITDFQSSIFQGAGFAVVNAGEQSALGLEFDASIRPSAIPGLTLNLSGIWMDAEYDSFPGAPVVRGSPEDLADGVPDGIGDLSGATVAGIPEFSGSFGFQYARDFDFGEAFVRADYQYASETGLGDSLPASLTREVSTVNASVGVNLNNGLEALLWGRNLNGDEYYTAGFPTTLQPGSISTYANQPRTYGLTLRARF</sequence>
<reference evidence="19" key="1">
    <citation type="journal article" date="2019" name="Int. J. Syst. Evol. Microbiol.">
        <title>The Global Catalogue of Microorganisms (GCM) 10K type strain sequencing project: providing services to taxonomists for standard genome sequencing and annotation.</title>
        <authorList>
            <consortium name="The Broad Institute Genomics Platform"/>
            <consortium name="The Broad Institute Genome Sequencing Center for Infectious Disease"/>
            <person name="Wu L."/>
            <person name="Ma J."/>
        </authorList>
    </citation>
    <scope>NUCLEOTIDE SEQUENCE [LARGE SCALE GENOMIC DNA]</scope>
    <source>
        <strain evidence="19">CCUG 62981</strain>
    </source>
</reference>
<evidence type="ECO:0000256" key="1">
    <source>
        <dbReference type="ARBA" id="ARBA00004571"/>
    </source>
</evidence>
<feature type="short sequence motif" description="TonB C-terminal box" evidence="13">
    <location>
        <begin position="876"/>
        <end position="893"/>
    </location>
</feature>
<keyword evidence="4" id="KW-0410">Iron transport</keyword>
<evidence type="ECO:0000256" key="7">
    <source>
        <dbReference type="ARBA" id="ARBA00023004"/>
    </source>
</evidence>
<dbReference type="Proteomes" id="UP001596024">
    <property type="component" value="Unassembled WGS sequence"/>
</dbReference>
<dbReference type="InterPro" id="IPR039426">
    <property type="entry name" value="TonB-dep_rcpt-like"/>
</dbReference>
<evidence type="ECO:0000256" key="5">
    <source>
        <dbReference type="ARBA" id="ARBA00022692"/>
    </source>
</evidence>
<dbReference type="PANTHER" id="PTHR32552:SF81">
    <property type="entry name" value="TONB-DEPENDENT OUTER MEMBRANE RECEPTOR"/>
    <property type="match status" value="1"/>
</dbReference>
<keyword evidence="3 12" id="KW-1134">Transmembrane beta strand</keyword>
<keyword evidence="11 12" id="KW-0998">Cell outer membrane</keyword>
<keyword evidence="19" id="KW-1185">Reference proteome</keyword>
<keyword evidence="5 12" id="KW-0812">Transmembrane</keyword>
<evidence type="ECO:0000256" key="15">
    <source>
        <dbReference type="SAM" id="SignalP"/>
    </source>
</evidence>
<keyword evidence="2 12" id="KW-0813">Transport</keyword>
<dbReference type="InterPro" id="IPR010917">
    <property type="entry name" value="TonB_rcpt_CS"/>
</dbReference>
<dbReference type="EMBL" id="JBHSGQ010000003">
    <property type="protein sequence ID" value="MFC4725339.1"/>
    <property type="molecule type" value="Genomic_DNA"/>
</dbReference>
<evidence type="ECO:0000256" key="8">
    <source>
        <dbReference type="ARBA" id="ARBA00023065"/>
    </source>
</evidence>
<keyword evidence="6 15" id="KW-0732">Signal</keyword>
<feature type="domain" description="TonB-dependent receptor plug" evidence="17">
    <location>
        <begin position="42"/>
        <end position="150"/>
    </location>
</feature>
<evidence type="ECO:0000259" key="17">
    <source>
        <dbReference type="Pfam" id="PF07715"/>
    </source>
</evidence>
<keyword evidence="8" id="KW-0406">Ion transport</keyword>
<dbReference type="PROSITE" id="PS52016">
    <property type="entry name" value="TONB_DEPENDENT_REC_3"/>
    <property type="match status" value="1"/>
</dbReference>
<feature type="chain" id="PRO_5045495946" evidence="15">
    <location>
        <begin position="27"/>
        <end position="893"/>
    </location>
</feature>
<comment type="caution">
    <text evidence="18">The sequence shown here is derived from an EMBL/GenBank/DDBJ whole genome shotgun (WGS) entry which is preliminary data.</text>
</comment>
<keyword evidence="10 12" id="KW-0472">Membrane</keyword>
<evidence type="ECO:0000259" key="16">
    <source>
        <dbReference type="Pfam" id="PF00593"/>
    </source>
</evidence>
<keyword evidence="7" id="KW-0408">Iron</keyword>
<feature type="signal peptide" evidence="15">
    <location>
        <begin position="1"/>
        <end position="26"/>
    </location>
</feature>
<keyword evidence="9 14" id="KW-0798">TonB box</keyword>
<evidence type="ECO:0000256" key="3">
    <source>
        <dbReference type="ARBA" id="ARBA00022452"/>
    </source>
</evidence>
<comment type="subcellular location">
    <subcellularLocation>
        <location evidence="1 12">Cell outer membrane</location>
        <topology evidence="1 12">Multi-pass membrane protein</topology>
    </subcellularLocation>
</comment>
<dbReference type="InterPro" id="IPR036942">
    <property type="entry name" value="Beta-barrel_TonB_sf"/>
</dbReference>
<dbReference type="PANTHER" id="PTHR32552">
    <property type="entry name" value="FERRICHROME IRON RECEPTOR-RELATED"/>
    <property type="match status" value="1"/>
</dbReference>
<dbReference type="InterPro" id="IPR012910">
    <property type="entry name" value="Plug_dom"/>
</dbReference>
<evidence type="ECO:0000256" key="11">
    <source>
        <dbReference type="ARBA" id="ARBA00023237"/>
    </source>
</evidence>
<dbReference type="SUPFAM" id="SSF56935">
    <property type="entry name" value="Porins"/>
    <property type="match status" value="1"/>
</dbReference>
<comment type="similarity">
    <text evidence="12 14">Belongs to the TonB-dependent receptor family.</text>
</comment>